<dbReference type="InterPro" id="IPR000383">
    <property type="entry name" value="Xaa-Pro-like_dom"/>
</dbReference>
<name>A0A1M7GHX3_XYLRU</name>
<dbReference type="PANTHER" id="PTHR47751:SF1">
    <property type="entry name" value="SUPERFAMILY HYDROLASE, PUTATIVE (AFU_ORTHOLOGUE AFUA_2G16580)-RELATED"/>
    <property type="match status" value="1"/>
</dbReference>
<dbReference type="RefSeq" id="WP_081372883.1">
    <property type="nucleotide sequence ID" value="NZ_FRCJ01000002.1"/>
</dbReference>
<reference evidence="2 3" key="1">
    <citation type="submission" date="2016-11" db="EMBL/GenBank/DDBJ databases">
        <authorList>
            <person name="Jaros S."/>
            <person name="Januszkiewicz K."/>
            <person name="Wedrychowicz H."/>
        </authorList>
    </citation>
    <scope>NUCLEOTIDE SEQUENCE [LARGE SCALE GENOMIC DNA]</scope>
    <source>
        <strain evidence="2 3">BPI-34</strain>
    </source>
</reference>
<dbReference type="Gene3D" id="1.10.10.800">
    <property type="match status" value="1"/>
</dbReference>
<dbReference type="InterPro" id="IPR029058">
    <property type="entry name" value="AB_hydrolase_fold"/>
</dbReference>
<evidence type="ECO:0000313" key="2">
    <source>
        <dbReference type="EMBL" id="SHM15984.1"/>
    </source>
</evidence>
<evidence type="ECO:0000313" key="3">
    <source>
        <dbReference type="Proteomes" id="UP000184280"/>
    </source>
</evidence>
<feature type="domain" description="Xaa-Pro dipeptidyl-peptidase-like" evidence="1">
    <location>
        <begin position="60"/>
        <end position="299"/>
    </location>
</feature>
<dbReference type="AlphaFoldDB" id="A0A1M7GHX3"/>
<dbReference type="InterPro" id="IPR051411">
    <property type="entry name" value="Polyketide_trans_af380"/>
</dbReference>
<organism evidence="2 3">
    <name type="scientific">Xylanibacter ruminicola</name>
    <name type="common">Prevotella ruminicola</name>
    <dbReference type="NCBI Taxonomy" id="839"/>
    <lineage>
        <taxon>Bacteria</taxon>
        <taxon>Pseudomonadati</taxon>
        <taxon>Bacteroidota</taxon>
        <taxon>Bacteroidia</taxon>
        <taxon>Bacteroidales</taxon>
        <taxon>Prevotellaceae</taxon>
        <taxon>Xylanibacter</taxon>
    </lineage>
</organism>
<proteinExistence type="predicted"/>
<accession>A0A1M7GHX3</accession>
<dbReference type="PANTHER" id="PTHR47751">
    <property type="entry name" value="SUPERFAMILY HYDROLASE, PUTATIVE (AFU_ORTHOLOGUE AFUA_2G16580)-RELATED"/>
    <property type="match status" value="1"/>
</dbReference>
<evidence type="ECO:0000259" key="1">
    <source>
        <dbReference type="Pfam" id="PF02129"/>
    </source>
</evidence>
<dbReference type="Gene3D" id="3.40.50.1820">
    <property type="entry name" value="alpha/beta hydrolase"/>
    <property type="match status" value="1"/>
</dbReference>
<dbReference type="EMBL" id="FRCJ01000002">
    <property type="protein sequence ID" value="SHM15984.1"/>
    <property type="molecule type" value="Genomic_DNA"/>
</dbReference>
<sequence length="380" mass="42464">MKRSFFATILICSILVACNNKQTINNDMEQKLELTQEWDKVFPLSEKVNHRKVTFETQYGLTLAADLYTPAASEKLKAKSEKLPAIAVSGPFGAVKEQCSGLYAMKMAERGFVALAFDPSYTGESSGEPRRTASPDINTEDFMAAVDFLSKQNNVDAERIGIIGICGWGGIALNAAAADTRIKATVASTMYDMTRVSGNDYNDAFDNEQWRHRNRENLSKQRLTDPNAMAGGVLDTVPPQAPNFVHDYYDYYKTPRGYHKRSGNSNDGWRVIGTQAYANSRFLYYINEIRSAVLVMHGADAHSRYFGEAAYHYMVDGKAEGYKFVGEPNPNPENKQLLIIPDASHCDLYDGGYEEKAGQGQPKNMIPWDKLAEFFTKNLK</sequence>
<gene>
    <name evidence="2" type="ORF">SAMN04488494_1478</name>
</gene>
<dbReference type="SUPFAM" id="SSF53474">
    <property type="entry name" value="alpha/beta-Hydrolases"/>
    <property type="match status" value="1"/>
</dbReference>
<protein>
    <recommendedName>
        <fullName evidence="1">Xaa-Pro dipeptidyl-peptidase-like domain-containing protein</fullName>
    </recommendedName>
</protein>
<dbReference type="Proteomes" id="UP000184280">
    <property type="component" value="Unassembled WGS sequence"/>
</dbReference>
<dbReference type="Pfam" id="PF02129">
    <property type="entry name" value="Peptidase_S15"/>
    <property type="match status" value="1"/>
</dbReference>
<dbReference type="PROSITE" id="PS51257">
    <property type="entry name" value="PROKAR_LIPOPROTEIN"/>
    <property type="match status" value="1"/>
</dbReference>
<dbReference type="GO" id="GO:0016787">
    <property type="term" value="F:hydrolase activity"/>
    <property type="evidence" value="ECO:0007669"/>
    <property type="project" value="InterPro"/>
</dbReference>